<dbReference type="InterPro" id="IPR031571">
    <property type="entry name" value="RcpC_dom"/>
</dbReference>
<dbReference type="Pfam" id="PF16976">
    <property type="entry name" value="RcpC"/>
    <property type="match status" value="1"/>
</dbReference>
<evidence type="ECO:0000313" key="3">
    <source>
        <dbReference type="Proteomes" id="UP000282515"/>
    </source>
</evidence>
<protein>
    <recommendedName>
        <fullName evidence="1">Flp pilus assembly protein RcpC/CpaB domain-containing protein</fullName>
    </recommendedName>
</protein>
<gene>
    <name evidence="2" type="ORF">D9V41_06335</name>
</gene>
<evidence type="ECO:0000313" key="2">
    <source>
        <dbReference type="EMBL" id="RLV56677.1"/>
    </source>
</evidence>
<dbReference type="CDD" id="cd11614">
    <property type="entry name" value="SAF_CpaB_FlgA_like"/>
    <property type="match status" value="1"/>
</dbReference>
<name>A0A3L8PMP6_9ACTN</name>
<dbReference type="Proteomes" id="UP000282515">
    <property type="component" value="Unassembled WGS sequence"/>
</dbReference>
<comment type="caution">
    <text evidence="2">The sequence shown here is derived from an EMBL/GenBank/DDBJ whole genome shotgun (WGS) entry which is preliminary data.</text>
</comment>
<organism evidence="2 3">
    <name type="scientific">Aeromicrobium phragmitis</name>
    <dbReference type="NCBI Taxonomy" id="2478914"/>
    <lineage>
        <taxon>Bacteria</taxon>
        <taxon>Bacillati</taxon>
        <taxon>Actinomycetota</taxon>
        <taxon>Actinomycetes</taxon>
        <taxon>Propionibacteriales</taxon>
        <taxon>Nocardioidaceae</taxon>
        <taxon>Aeromicrobium</taxon>
    </lineage>
</organism>
<dbReference type="AlphaFoldDB" id="A0A3L8PMP6"/>
<evidence type="ECO:0000259" key="1">
    <source>
        <dbReference type="Pfam" id="PF16976"/>
    </source>
</evidence>
<dbReference type="EMBL" id="RDBF01000003">
    <property type="protein sequence ID" value="RLV56677.1"/>
    <property type="molecule type" value="Genomic_DNA"/>
</dbReference>
<accession>A0A3L8PMP6</accession>
<reference evidence="2 3" key="1">
    <citation type="submission" date="2018-10" db="EMBL/GenBank/DDBJ databases">
        <title>Aeromicrobium sp. 9W16Y-2 whole genome shotgun sequence.</title>
        <authorList>
            <person name="Li F."/>
        </authorList>
    </citation>
    <scope>NUCLEOTIDE SEQUENCE [LARGE SCALE GENOMIC DNA]</scope>
    <source>
        <strain evidence="2 3">9W16Y-2</strain>
    </source>
</reference>
<sequence>MNRQIAAIGVAVVLAVLGIAAVVAYARGADERALAGTETVEVLRLTAPVEAKTPAAELADHVELDQIPRAALVEGALTSLEDVAGQVTSAALVPGDQLTAEKFTSTEQVEGGTSLPEGLQAIAFPLEPHRAVSGEVLAGDTIGIMASYHGRQVTANLANRVLVLSITPADGGSSTVTAAVTTEQAEKIIHAMEFGTVWLTKQNESTDVEGGRTITEGDIAP</sequence>
<feature type="domain" description="Flp pilus assembly protein RcpC/CpaB" evidence="1">
    <location>
        <begin position="114"/>
        <end position="199"/>
    </location>
</feature>
<proteinExistence type="predicted"/>
<dbReference type="OrthoDB" id="5182178at2"/>
<keyword evidence="3" id="KW-1185">Reference proteome</keyword>
<dbReference type="RefSeq" id="WP_121793682.1">
    <property type="nucleotide sequence ID" value="NZ_RDBF01000003.1"/>
</dbReference>